<organism evidence="3 4">
    <name type="scientific">Gracilariopsis chorda</name>
    <dbReference type="NCBI Taxonomy" id="448386"/>
    <lineage>
        <taxon>Eukaryota</taxon>
        <taxon>Rhodophyta</taxon>
        <taxon>Florideophyceae</taxon>
        <taxon>Rhodymeniophycidae</taxon>
        <taxon>Gracilariales</taxon>
        <taxon>Gracilariaceae</taxon>
        <taxon>Gracilariopsis</taxon>
    </lineage>
</organism>
<gene>
    <name evidence="3" type="ORF">BWQ96_07779</name>
</gene>
<comment type="caution">
    <text evidence="3">The sequence shown here is derived from an EMBL/GenBank/DDBJ whole genome shotgun (WGS) entry which is preliminary data.</text>
</comment>
<dbReference type="Pfam" id="PF00128">
    <property type="entry name" value="Alpha-amylase"/>
    <property type="match status" value="1"/>
</dbReference>
<evidence type="ECO:0000259" key="2">
    <source>
        <dbReference type="SMART" id="SM00642"/>
    </source>
</evidence>
<dbReference type="PANTHER" id="PTHR43002">
    <property type="entry name" value="GLYCOGEN DEBRANCHING ENZYME"/>
    <property type="match status" value="1"/>
</dbReference>
<dbReference type="SMART" id="SM00642">
    <property type="entry name" value="Aamy"/>
    <property type="match status" value="1"/>
</dbReference>
<dbReference type="InterPro" id="IPR014756">
    <property type="entry name" value="Ig_E-set"/>
</dbReference>
<dbReference type="EMBL" id="NBIV01000160">
    <property type="protein sequence ID" value="PXF42517.1"/>
    <property type="molecule type" value="Genomic_DNA"/>
</dbReference>
<dbReference type="Gene3D" id="3.20.20.80">
    <property type="entry name" value="Glycosidases"/>
    <property type="match status" value="1"/>
</dbReference>
<dbReference type="Gene3D" id="2.60.40.10">
    <property type="entry name" value="Immunoglobulins"/>
    <property type="match status" value="1"/>
</dbReference>
<dbReference type="InterPro" id="IPR006047">
    <property type="entry name" value="GH13_cat_dom"/>
</dbReference>
<dbReference type="OrthoDB" id="204980at2759"/>
<protein>
    <submittedName>
        <fullName evidence="3">Isoamylase 3, chloroplastic</fullName>
    </submittedName>
</protein>
<dbReference type="SUPFAM" id="SSF51445">
    <property type="entry name" value="(Trans)glycosidases"/>
    <property type="match status" value="1"/>
</dbReference>
<reference evidence="3 4" key="1">
    <citation type="journal article" date="2018" name="Mol. Biol. Evol.">
        <title>Analysis of the draft genome of the red seaweed Gracilariopsis chorda provides insights into genome size evolution in Rhodophyta.</title>
        <authorList>
            <person name="Lee J."/>
            <person name="Yang E.C."/>
            <person name="Graf L."/>
            <person name="Yang J.H."/>
            <person name="Qiu H."/>
            <person name="Zel Zion U."/>
            <person name="Chan C.X."/>
            <person name="Stephens T.G."/>
            <person name="Weber A.P.M."/>
            <person name="Boo G.H."/>
            <person name="Boo S.M."/>
            <person name="Kim K.M."/>
            <person name="Shin Y."/>
            <person name="Jung M."/>
            <person name="Lee S.J."/>
            <person name="Yim H.S."/>
            <person name="Lee J.H."/>
            <person name="Bhattacharya D."/>
            <person name="Yoon H.S."/>
        </authorList>
    </citation>
    <scope>NUCLEOTIDE SEQUENCE [LARGE SCALE GENOMIC DNA]</scope>
    <source>
        <strain evidence="3 4">SKKU-2015</strain>
        <tissue evidence="3">Whole body</tissue>
    </source>
</reference>
<dbReference type="InterPro" id="IPR013783">
    <property type="entry name" value="Ig-like_fold"/>
</dbReference>
<feature type="domain" description="Glycosyl hydrolase family 13 catalytic" evidence="2">
    <location>
        <begin position="167"/>
        <end position="587"/>
    </location>
</feature>
<sequence>MIEIETGPGKAFPLGPSAVAYNVNRTTPSSQTTLTSDLLNVNVAVYAKVDSLQICVFAPCSQITRNPQHCIPFQHKTGDVWHIELRGLPYNCSYALRLDKSHASNRLLTDPYARWIESPGSSMWMHLEGEDFSGRNVSIRRNVKSFIHSFPMLRSMGIEHPFRPARFTPPFSMLNFDWGGQRSPRLTYGDVVIYEAHIRALTTAGTFESAIQRIPYLKWLGVTALQLMPIFEFSELETDALNGDYALLRRQNSDLSERTGNMWGYSPLSWFSPMNRYSEEPTSGGCIGLKKLVKALHAEGIECYLDVVYNHSSNSSCALHFLNTQSSYYIGKERGRAFEHSNLSGCGNTLATARPLMLELVMDSLRWWVTEYHIDGFRLDAAGILCRDKNGVPVRDPHVIESMASDPVLKGTKFIVEGWDAGDQIGSPNMLLGSKHGFPYGDRFCEWNVKWRDTVRQYVRGDRDVAKEFRDVLRGSPHLFSKRTGEEPAFHGVNFVSCHDGFCMADVVSFKKRLNEDGYDEISFNCGEEGAASDDGILKMRARRLRNFIVALAVSRGVPMILQGDEMGATKDGFSNTWNDTKRFAARLPDVDIADVKSGQSEWRQREGLMLFCKRALSIRKQFAELRRGDFMSRVTWVDMRGRRKGGRDERFVGFYVKSRCDSQLDTSYKWLYVAFYNGSHDARVKLPDIRGVEWTVVLDTFRWEVGKAVDEEYEGVKVAGSEILEMGSHSALVVVGKLLSY</sequence>
<dbReference type="AlphaFoldDB" id="A0A2V3IKB8"/>
<comment type="similarity">
    <text evidence="1">Belongs to the glycosyl hydrolase 13 family.</text>
</comment>
<dbReference type="InterPro" id="IPR004193">
    <property type="entry name" value="Glyco_hydro_13_N"/>
</dbReference>
<proteinExistence type="inferred from homology"/>
<dbReference type="Proteomes" id="UP000247409">
    <property type="component" value="Unassembled WGS sequence"/>
</dbReference>
<keyword evidence="4" id="KW-1185">Reference proteome</keyword>
<dbReference type="GO" id="GO:0005975">
    <property type="term" value="P:carbohydrate metabolic process"/>
    <property type="evidence" value="ECO:0007669"/>
    <property type="project" value="InterPro"/>
</dbReference>
<dbReference type="InterPro" id="IPR013780">
    <property type="entry name" value="Glyco_hydro_b"/>
</dbReference>
<name>A0A2V3IKB8_9FLOR</name>
<dbReference type="SUPFAM" id="SSF81296">
    <property type="entry name" value="E set domains"/>
    <property type="match status" value="1"/>
</dbReference>
<dbReference type="InterPro" id="IPR017853">
    <property type="entry name" value="GH"/>
</dbReference>
<accession>A0A2V3IKB8</accession>
<dbReference type="STRING" id="448386.A0A2V3IKB8"/>
<dbReference type="Pfam" id="PF02922">
    <property type="entry name" value="CBM_48"/>
    <property type="match status" value="1"/>
</dbReference>
<dbReference type="Gene3D" id="2.60.40.1180">
    <property type="entry name" value="Golgi alpha-mannosidase II"/>
    <property type="match status" value="1"/>
</dbReference>
<evidence type="ECO:0000313" key="4">
    <source>
        <dbReference type="Proteomes" id="UP000247409"/>
    </source>
</evidence>
<evidence type="ECO:0000313" key="3">
    <source>
        <dbReference type="EMBL" id="PXF42517.1"/>
    </source>
</evidence>
<evidence type="ECO:0000256" key="1">
    <source>
        <dbReference type="ARBA" id="ARBA00008061"/>
    </source>
</evidence>
<dbReference type="GO" id="GO:0004553">
    <property type="term" value="F:hydrolase activity, hydrolyzing O-glycosyl compounds"/>
    <property type="evidence" value="ECO:0007669"/>
    <property type="project" value="InterPro"/>
</dbReference>